<dbReference type="Pfam" id="PF10117">
    <property type="entry name" value="McrBC"/>
    <property type="match status" value="1"/>
</dbReference>
<evidence type="ECO:0000313" key="1">
    <source>
        <dbReference type="EMBL" id="QDH13077.1"/>
    </source>
</evidence>
<keyword evidence="2" id="KW-1185">Reference proteome</keyword>
<dbReference type="Proteomes" id="UP000318709">
    <property type="component" value="Chromosome"/>
</dbReference>
<reference evidence="1 2" key="1">
    <citation type="submission" date="2019-03" db="EMBL/GenBank/DDBJ databases">
        <title>The complete genome sequence of Swingsia_sp. F3b2 LMG30590(T).</title>
        <authorList>
            <person name="Chua K.-O."/>
            <person name="Chan K.-G."/>
            <person name="See-Too W.-S."/>
        </authorList>
    </citation>
    <scope>NUCLEOTIDE SEQUENCE [LARGE SCALE GENOMIC DNA]</scope>
    <source>
        <strain evidence="1 2">F3b2</strain>
    </source>
</reference>
<evidence type="ECO:0000313" key="2">
    <source>
        <dbReference type="Proteomes" id="UP000318709"/>
    </source>
</evidence>
<dbReference type="RefSeq" id="WP_141442721.1">
    <property type="nucleotide sequence ID" value="NZ_CP038231.1"/>
</dbReference>
<dbReference type="InterPro" id="IPR019292">
    <property type="entry name" value="McrC"/>
</dbReference>
<dbReference type="AlphaFoldDB" id="A0A4Y6U9E7"/>
<organism evidence="1 2">
    <name type="scientific">Formicincola oecophyllae</name>
    <dbReference type="NCBI Taxonomy" id="2558361"/>
    <lineage>
        <taxon>Bacteria</taxon>
        <taxon>Pseudomonadati</taxon>
        <taxon>Pseudomonadota</taxon>
        <taxon>Alphaproteobacteria</taxon>
        <taxon>Acetobacterales</taxon>
        <taxon>Acetobacteraceae</taxon>
        <taxon>Formicincola</taxon>
    </lineage>
</organism>
<proteinExistence type="predicted"/>
<dbReference type="EMBL" id="CP038231">
    <property type="protein sequence ID" value="QDH13077.1"/>
    <property type="molecule type" value="Genomic_DNA"/>
</dbReference>
<evidence type="ECO:0008006" key="3">
    <source>
        <dbReference type="Google" id="ProtNLM"/>
    </source>
</evidence>
<dbReference type="OrthoDB" id="5500856at2"/>
<gene>
    <name evidence="1" type="ORF">E3E12_01425</name>
</gene>
<sequence length="376" mass="41742">MTATIPPGQEQVSVPVRNLVMMLLYQLQDGNLLQRLGLALQGAEENAQRGEEVLAAFFVAVMKRLLQKGLAPRYQRHKQIGAMVRGTLDVAAYARQPDKGRSVPSRFDALVSNSPAQQLLGAMLEQVATMPRLHGLAAAQAATPLWRTMLAQGLEGGQRNITNLGHAFAALPPHQKPQDGLERLAFEVAFIMAMGLVPSGHGGTRLFLALEKGRLHDVYEKFLLAYFKRHHGSALEVRARHIPWSLQGTPEATQWLPRMQTDMVLADHRTGRVLIVDAKFYTRIATYYHGVAKLRSAHLYQVNAYRQQWLQKHPTKAGDVSTALLYAQPSNHPSLRLRYSYPEGGKLHVNTVNLDAPWGAVTCSLDAFVADWLENA</sequence>
<name>A0A4Y6U9E7_9PROT</name>
<dbReference type="PANTHER" id="PTHR38733:SF1">
    <property type="entry name" value="TYPE IV METHYL-DIRECTED RESTRICTION ENZYME ECOKMCRBC"/>
    <property type="match status" value="1"/>
</dbReference>
<dbReference type="PANTHER" id="PTHR38733">
    <property type="entry name" value="PROTEIN MCRC"/>
    <property type="match status" value="1"/>
</dbReference>
<accession>A0A4Y6U9E7</accession>
<protein>
    <recommendedName>
        <fullName evidence="3">5-methylcytosine-specific restriction enzyme subunit McrC</fullName>
    </recommendedName>
</protein>
<dbReference type="KEGG" id="swf:E3E12_01425"/>